<dbReference type="AlphaFoldDB" id="A0A1I4E9C7"/>
<keyword evidence="2" id="KW-1185">Reference proteome</keyword>
<dbReference type="EMBL" id="FOSL01000023">
    <property type="protein sequence ID" value="SFL01789.1"/>
    <property type="molecule type" value="Genomic_DNA"/>
</dbReference>
<name>A0A1I4E9C7_9HYPH</name>
<accession>A0A1I4E9C7</accession>
<organism evidence="1 2">
    <name type="scientific">Neomesorhizobium albiziae</name>
    <dbReference type="NCBI Taxonomy" id="335020"/>
    <lineage>
        <taxon>Bacteria</taxon>
        <taxon>Pseudomonadati</taxon>
        <taxon>Pseudomonadota</taxon>
        <taxon>Alphaproteobacteria</taxon>
        <taxon>Hyphomicrobiales</taxon>
        <taxon>Phyllobacteriaceae</taxon>
        <taxon>Neomesorhizobium</taxon>
    </lineage>
</organism>
<protein>
    <submittedName>
        <fullName evidence="1">Uncharacterized protein</fullName>
    </submittedName>
</protein>
<proteinExistence type="predicted"/>
<gene>
    <name evidence="1" type="ORF">SAMN04488498_12379</name>
</gene>
<sequence>MLFPGMAAYDLERLADVIQPLKRLADKLHMLGADGTDAALHTPLARNGLFERALTRDVDWGEPFRADERLDPRGWLRRPDADWARWDYERAQDAWAEARQRVHERYDPNYVRYAVCR</sequence>
<dbReference type="RefSeq" id="WP_149763057.1">
    <property type="nucleotide sequence ID" value="NZ_BSPE01000066.1"/>
</dbReference>
<dbReference type="Proteomes" id="UP000323300">
    <property type="component" value="Unassembled WGS sequence"/>
</dbReference>
<evidence type="ECO:0000313" key="1">
    <source>
        <dbReference type="EMBL" id="SFL01789.1"/>
    </source>
</evidence>
<dbReference type="OrthoDB" id="9810191at2"/>
<reference evidence="1 2" key="1">
    <citation type="submission" date="2016-10" db="EMBL/GenBank/DDBJ databases">
        <authorList>
            <person name="Varghese N."/>
            <person name="Submissions S."/>
        </authorList>
    </citation>
    <scope>NUCLEOTIDE SEQUENCE [LARGE SCALE GENOMIC DNA]</scope>
    <source>
        <strain evidence="1 2">DSM 21822</strain>
    </source>
</reference>
<evidence type="ECO:0000313" key="2">
    <source>
        <dbReference type="Proteomes" id="UP000323300"/>
    </source>
</evidence>